<dbReference type="GeneID" id="93572377"/>
<evidence type="ECO:0000256" key="1">
    <source>
        <dbReference type="SAM" id="MobiDB-lite"/>
    </source>
</evidence>
<feature type="compositionally biased region" description="Basic and acidic residues" evidence="1">
    <location>
        <begin position="28"/>
        <end position="37"/>
    </location>
</feature>
<organism evidence="2 3">
    <name type="scientific">Aspergillus brasiliensis (strain CBS 101740 / IMI 381727 / IBT 21946)</name>
    <dbReference type="NCBI Taxonomy" id="767769"/>
    <lineage>
        <taxon>Eukaryota</taxon>
        <taxon>Fungi</taxon>
        <taxon>Dikarya</taxon>
        <taxon>Ascomycota</taxon>
        <taxon>Pezizomycotina</taxon>
        <taxon>Eurotiomycetes</taxon>
        <taxon>Eurotiomycetidae</taxon>
        <taxon>Eurotiales</taxon>
        <taxon>Aspergillaceae</taxon>
        <taxon>Aspergillus</taxon>
        <taxon>Aspergillus subgen. Circumdati</taxon>
    </lineage>
</organism>
<sequence>MDVGMKHLVIKLITNTRRQSAHVAAYEGQDKMGHEDAPAAYTSEHGSTGQSHLQKKMPAGAPTGWAARPETPTPKLTSDYVPIRTVPLRMKTFDWIN</sequence>
<keyword evidence="3" id="KW-1185">Reference proteome</keyword>
<evidence type="ECO:0000313" key="2">
    <source>
        <dbReference type="EMBL" id="OJJ70926.1"/>
    </source>
</evidence>
<dbReference type="RefSeq" id="XP_067478174.1">
    <property type="nucleotide sequence ID" value="XM_067619889.1"/>
</dbReference>
<dbReference type="VEuPathDB" id="FungiDB:ASPBRDRAFT_178765"/>
<accession>A0A1L9UGY2</accession>
<protein>
    <submittedName>
        <fullName evidence="2">Uncharacterized protein</fullName>
    </submittedName>
</protein>
<feature type="region of interest" description="Disordered" evidence="1">
    <location>
        <begin position="24"/>
        <end position="78"/>
    </location>
</feature>
<proteinExistence type="predicted"/>
<gene>
    <name evidence="2" type="ORF">ASPBRDRAFT_178765</name>
</gene>
<evidence type="ECO:0000313" key="3">
    <source>
        <dbReference type="Proteomes" id="UP000184499"/>
    </source>
</evidence>
<dbReference type="EMBL" id="KV878685">
    <property type="protein sequence ID" value="OJJ70926.1"/>
    <property type="molecule type" value="Genomic_DNA"/>
</dbReference>
<reference evidence="3" key="1">
    <citation type="journal article" date="2017" name="Genome Biol.">
        <title>Comparative genomics reveals high biological diversity and specific adaptations in the industrially and medically important fungal genus Aspergillus.</title>
        <authorList>
            <person name="de Vries R.P."/>
            <person name="Riley R."/>
            <person name="Wiebenga A."/>
            <person name="Aguilar-Osorio G."/>
            <person name="Amillis S."/>
            <person name="Uchima C.A."/>
            <person name="Anderluh G."/>
            <person name="Asadollahi M."/>
            <person name="Askin M."/>
            <person name="Barry K."/>
            <person name="Battaglia E."/>
            <person name="Bayram O."/>
            <person name="Benocci T."/>
            <person name="Braus-Stromeyer S.A."/>
            <person name="Caldana C."/>
            <person name="Canovas D."/>
            <person name="Cerqueira G.C."/>
            <person name="Chen F."/>
            <person name="Chen W."/>
            <person name="Choi C."/>
            <person name="Clum A."/>
            <person name="Dos Santos R.A."/>
            <person name="Damasio A.R."/>
            <person name="Diallinas G."/>
            <person name="Emri T."/>
            <person name="Fekete E."/>
            <person name="Flipphi M."/>
            <person name="Freyberg S."/>
            <person name="Gallo A."/>
            <person name="Gournas C."/>
            <person name="Habgood R."/>
            <person name="Hainaut M."/>
            <person name="Harispe M.L."/>
            <person name="Henrissat B."/>
            <person name="Hilden K.S."/>
            <person name="Hope R."/>
            <person name="Hossain A."/>
            <person name="Karabika E."/>
            <person name="Karaffa L."/>
            <person name="Karanyi Z."/>
            <person name="Krasevec N."/>
            <person name="Kuo A."/>
            <person name="Kusch H."/>
            <person name="LaButti K."/>
            <person name="Lagendijk E.L."/>
            <person name="Lapidus A."/>
            <person name="Levasseur A."/>
            <person name="Lindquist E."/>
            <person name="Lipzen A."/>
            <person name="Logrieco A.F."/>
            <person name="MacCabe A."/>
            <person name="Maekelae M.R."/>
            <person name="Malavazi I."/>
            <person name="Melin P."/>
            <person name="Meyer V."/>
            <person name="Mielnichuk N."/>
            <person name="Miskei M."/>
            <person name="Molnar A.P."/>
            <person name="Mule G."/>
            <person name="Ngan C.Y."/>
            <person name="Orejas M."/>
            <person name="Orosz E."/>
            <person name="Ouedraogo J.P."/>
            <person name="Overkamp K.M."/>
            <person name="Park H.-S."/>
            <person name="Perrone G."/>
            <person name="Piumi F."/>
            <person name="Punt P.J."/>
            <person name="Ram A.F."/>
            <person name="Ramon A."/>
            <person name="Rauscher S."/>
            <person name="Record E."/>
            <person name="Riano-Pachon D.M."/>
            <person name="Robert V."/>
            <person name="Roehrig J."/>
            <person name="Ruller R."/>
            <person name="Salamov A."/>
            <person name="Salih N.S."/>
            <person name="Samson R.A."/>
            <person name="Sandor E."/>
            <person name="Sanguinetti M."/>
            <person name="Schuetze T."/>
            <person name="Sepcic K."/>
            <person name="Shelest E."/>
            <person name="Sherlock G."/>
            <person name="Sophianopoulou V."/>
            <person name="Squina F.M."/>
            <person name="Sun H."/>
            <person name="Susca A."/>
            <person name="Todd R.B."/>
            <person name="Tsang A."/>
            <person name="Unkles S.E."/>
            <person name="van de Wiele N."/>
            <person name="van Rossen-Uffink D."/>
            <person name="Oliveira J.V."/>
            <person name="Vesth T.C."/>
            <person name="Visser J."/>
            <person name="Yu J.-H."/>
            <person name="Zhou M."/>
            <person name="Andersen M.R."/>
            <person name="Archer D.B."/>
            <person name="Baker S.E."/>
            <person name="Benoit I."/>
            <person name="Brakhage A.A."/>
            <person name="Braus G.H."/>
            <person name="Fischer R."/>
            <person name="Frisvad J.C."/>
            <person name="Goldman G.H."/>
            <person name="Houbraken J."/>
            <person name="Oakley B."/>
            <person name="Pocsi I."/>
            <person name="Scazzocchio C."/>
            <person name="Seiboth B."/>
            <person name="vanKuyk P.A."/>
            <person name="Wortman J."/>
            <person name="Dyer P.S."/>
            <person name="Grigoriev I.V."/>
        </authorList>
    </citation>
    <scope>NUCLEOTIDE SEQUENCE [LARGE SCALE GENOMIC DNA]</scope>
    <source>
        <strain evidence="3">CBS 101740 / IMI 381727 / IBT 21946</strain>
    </source>
</reference>
<dbReference type="Proteomes" id="UP000184499">
    <property type="component" value="Unassembled WGS sequence"/>
</dbReference>
<dbReference type="AlphaFoldDB" id="A0A1L9UGY2"/>
<name>A0A1L9UGY2_ASPBC</name>